<dbReference type="VEuPathDB" id="VectorBase:ISCW004118"/>
<proteinExistence type="predicted"/>
<organism evidence="14">
    <name type="scientific">Ixodes scapularis</name>
    <name type="common">Black-legged tick</name>
    <name type="synonym">Deer tick</name>
    <dbReference type="NCBI Taxonomy" id="6945"/>
    <lineage>
        <taxon>Eukaryota</taxon>
        <taxon>Metazoa</taxon>
        <taxon>Ecdysozoa</taxon>
        <taxon>Arthropoda</taxon>
        <taxon>Chelicerata</taxon>
        <taxon>Arachnida</taxon>
        <taxon>Acari</taxon>
        <taxon>Parasitiformes</taxon>
        <taxon>Ixodida</taxon>
        <taxon>Ixodoidea</taxon>
        <taxon>Ixodidae</taxon>
        <taxon>Ixodinae</taxon>
        <taxon>Ixodes</taxon>
    </lineage>
</organism>
<dbReference type="GO" id="GO:0005634">
    <property type="term" value="C:nucleus"/>
    <property type="evidence" value="ECO:0007669"/>
    <property type="project" value="UniProtKB-SubCell"/>
</dbReference>
<reference evidence="14" key="1">
    <citation type="submission" date="2019-04" db="EMBL/GenBank/DDBJ databases">
        <title>An insight into the mialome of Ixodes scapularis.</title>
        <authorList>
            <person name="Ribeiro J.M."/>
            <person name="Mather T.N."/>
            <person name="Karim S."/>
        </authorList>
    </citation>
    <scope>NUCLEOTIDE SEQUENCE</scope>
</reference>
<dbReference type="FunFam" id="3.30.160.60:FF:000232">
    <property type="entry name" value="Krueppel-like factor 9"/>
    <property type="match status" value="1"/>
</dbReference>
<evidence type="ECO:0000259" key="13">
    <source>
        <dbReference type="PROSITE" id="PS50157"/>
    </source>
</evidence>
<evidence type="ECO:0000256" key="8">
    <source>
        <dbReference type="ARBA" id="ARBA00023163"/>
    </source>
</evidence>
<evidence type="ECO:0000256" key="9">
    <source>
        <dbReference type="ARBA" id="ARBA00023242"/>
    </source>
</evidence>
<protein>
    <recommendedName>
        <fullName evidence="10">Krueppel-like factor 14</fullName>
    </recommendedName>
</protein>
<evidence type="ECO:0000256" key="11">
    <source>
        <dbReference type="PROSITE-ProRule" id="PRU00042"/>
    </source>
</evidence>
<dbReference type="OrthoDB" id="4748970at2759"/>
<keyword evidence="4 11" id="KW-0863">Zinc-finger</keyword>
<keyword evidence="2" id="KW-0479">Metal-binding</keyword>
<evidence type="ECO:0000256" key="10">
    <source>
        <dbReference type="ARBA" id="ARBA00069428"/>
    </source>
</evidence>
<feature type="domain" description="C2H2-type" evidence="13">
    <location>
        <begin position="126"/>
        <end position="155"/>
    </location>
</feature>
<feature type="domain" description="C2H2-type" evidence="13">
    <location>
        <begin position="186"/>
        <end position="213"/>
    </location>
</feature>
<evidence type="ECO:0000256" key="7">
    <source>
        <dbReference type="ARBA" id="ARBA00023125"/>
    </source>
</evidence>
<dbReference type="Pfam" id="PF00096">
    <property type="entry name" value="zf-C2H2"/>
    <property type="match status" value="3"/>
</dbReference>
<dbReference type="SMART" id="SM00355">
    <property type="entry name" value="ZnF_C2H2"/>
    <property type="match status" value="3"/>
</dbReference>
<evidence type="ECO:0000256" key="2">
    <source>
        <dbReference type="ARBA" id="ARBA00022723"/>
    </source>
</evidence>
<dbReference type="VEuPathDB" id="VectorBase:ISCI004118"/>
<dbReference type="OMA" id="FRPTMLG"/>
<dbReference type="FunFam" id="3.30.160.60:FF:000018">
    <property type="entry name" value="Krueppel-like factor 15"/>
    <property type="match status" value="1"/>
</dbReference>
<evidence type="ECO:0000256" key="1">
    <source>
        <dbReference type="ARBA" id="ARBA00004123"/>
    </source>
</evidence>
<comment type="subcellular location">
    <subcellularLocation>
        <location evidence="1">Nucleus</location>
    </subcellularLocation>
</comment>
<evidence type="ECO:0000256" key="3">
    <source>
        <dbReference type="ARBA" id="ARBA00022737"/>
    </source>
</evidence>
<evidence type="ECO:0000256" key="12">
    <source>
        <dbReference type="SAM" id="MobiDB-lite"/>
    </source>
</evidence>
<dbReference type="Gene3D" id="3.30.160.60">
    <property type="entry name" value="Classic Zinc Finger"/>
    <property type="match status" value="3"/>
</dbReference>
<evidence type="ECO:0000313" key="14">
    <source>
        <dbReference type="EMBL" id="MOY37524.1"/>
    </source>
</evidence>
<keyword evidence="8" id="KW-0804">Transcription</keyword>
<keyword evidence="7" id="KW-0238">DNA-binding</keyword>
<evidence type="ECO:0000256" key="4">
    <source>
        <dbReference type="ARBA" id="ARBA00022771"/>
    </source>
</evidence>
<feature type="compositionally biased region" description="Basic and acidic residues" evidence="12">
    <location>
        <begin position="27"/>
        <end position="39"/>
    </location>
</feature>
<keyword evidence="9" id="KW-0539">Nucleus</keyword>
<dbReference type="KEGG" id="isc:8029100"/>
<keyword evidence="6" id="KW-0805">Transcription regulation</keyword>
<keyword evidence="5" id="KW-0862">Zinc</keyword>
<dbReference type="RefSeq" id="XP_002403271.2">
    <property type="nucleotide sequence ID" value="XM_002403227.5"/>
</dbReference>
<dbReference type="FunFam" id="3.30.160.60:FF:000595">
    <property type="entry name" value="Krueppel-like factor 14"/>
    <property type="match status" value="1"/>
</dbReference>
<dbReference type="GO" id="GO:0008270">
    <property type="term" value="F:zinc ion binding"/>
    <property type="evidence" value="ECO:0007669"/>
    <property type="project" value="UniProtKB-KW"/>
</dbReference>
<dbReference type="InterPro" id="IPR036236">
    <property type="entry name" value="Znf_C2H2_sf"/>
</dbReference>
<feature type="domain" description="C2H2-type" evidence="13">
    <location>
        <begin position="156"/>
        <end position="185"/>
    </location>
</feature>
<dbReference type="PANTHER" id="PTHR23235">
    <property type="entry name" value="KRUEPPEL-LIKE TRANSCRIPTION FACTOR"/>
    <property type="match status" value="1"/>
</dbReference>
<name>A0A4D5RKY4_IXOSC</name>
<accession>A0A4D5RKY4</accession>
<evidence type="ECO:0000256" key="5">
    <source>
        <dbReference type="ARBA" id="ARBA00022833"/>
    </source>
</evidence>
<keyword evidence="3" id="KW-0677">Repeat</keyword>
<dbReference type="GeneID" id="8029100"/>
<dbReference type="PROSITE" id="PS00028">
    <property type="entry name" value="ZINC_FINGER_C2H2_1"/>
    <property type="match status" value="3"/>
</dbReference>
<dbReference type="InterPro" id="IPR013087">
    <property type="entry name" value="Znf_C2H2_type"/>
</dbReference>
<dbReference type="GO" id="GO:0003677">
    <property type="term" value="F:DNA binding"/>
    <property type="evidence" value="ECO:0007669"/>
    <property type="project" value="UniProtKB-KW"/>
</dbReference>
<sequence length="241" mass="26499">MALCLRADHDRDVSLAAECLVAMSNARPRDPYSDSDRRSPVSLSTTDGSDFVREEQAADLPDSSVYMIARILADLTRIPQEPVSSDARPVVAAVRPKARAASNKAAPATPTATPGVRAPSVLKKVHTCTFDGCDKVYGKSSHLKAHLRTHTGERPFPCTWALCGKRFARSDELARHYRTHTGEKKFSCPLCTKRFMRSDHLTKHARRHPDFRPTMLGAGRRCHRAADSLGDSSDHSLPSSP</sequence>
<evidence type="ECO:0000256" key="6">
    <source>
        <dbReference type="ARBA" id="ARBA00023015"/>
    </source>
</evidence>
<dbReference type="SUPFAM" id="SSF57667">
    <property type="entry name" value="beta-beta-alpha zinc fingers"/>
    <property type="match status" value="2"/>
</dbReference>
<feature type="non-terminal residue" evidence="14">
    <location>
        <position position="241"/>
    </location>
</feature>
<dbReference type="PANTHER" id="PTHR23235:SF120">
    <property type="entry name" value="KRUPPEL-LIKE FACTOR 15"/>
    <property type="match status" value="1"/>
</dbReference>
<feature type="region of interest" description="Disordered" evidence="12">
    <location>
        <begin position="26"/>
        <end position="49"/>
    </location>
</feature>
<dbReference type="PROSITE" id="PS50157">
    <property type="entry name" value="ZINC_FINGER_C2H2_2"/>
    <property type="match status" value="3"/>
</dbReference>
<dbReference type="AlphaFoldDB" id="A0A4D5RKY4"/>
<dbReference type="EMBL" id="GHJT01003553">
    <property type="protein sequence ID" value="MOY37524.1"/>
    <property type="molecule type" value="Transcribed_RNA"/>
</dbReference>
<dbReference type="VEuPathDB" id="VectorBase:ISCP_006893"/>